<dbReference type="GO" id="GO:0000976">
    <property type="term" value="F:transcription cis-regulatory region binding"/>
    <property type="evidence" value="ECO:0007669"/>
    <property type="project" value="TreeGrafter"/>
</dbReference>
<dbReference type="PANTHER" id="PTHR31845:SF32">
    <property type="entry name" value="MISCELLANEOUS ZN(II)2CYS6 TRANSCRIPTION FACTOR (EUROFUNG)-RELATED"/>
    <property type="match status" value="1"/>
</dbReference>
<dbReference type="Gene3D" id="4.10.240.10">
    <property type="entry name" value="Zn(2)-C6 fungal-type DNA-binding domain"/>
    <property type="match status" value="1"/>
</dbReference>
<evidence type="ECO:0000313" key="6">
    <source>
        <dbReference type="EMBL" id="EPE35067.1"/>
    </source>
</evidence>
<dbReference type="eggNOG" id="ENOG502SD7F">
    <property type="taxonomic scope" value="Eukaryota"/>
</dbReference>
<sequence length="618" mass="69263">MATSNGVFDQDPELSHGFPVAPRQILHLRACTNCVRAKAKCSVGVDIKGRCERCDRMNKDCTPSPPMRKRRAMKRPSVIETSKLEQKLDGIVTLLKSASQGAPVLSAPSTNTSLDYSPSSCDGFGNAEAAIDPSYHEHTYAKQFPSMHITKKFLTPKALSSYSSEQTVPNFPPLLLHLSLQPSPEDSELYLNKFRTDFAKHVPFILISPSVTSIQLRQARPILWVCIMAVASSNSTQQIALSKEARAIFGREAFVEGTKNMDFLLGILVYATWDQHHSMDRPIFVILLQIAIAMLYELGLDKPASTDPGLILSNEMKGLRHPSRSATMEEQRAWFGCFLMSSRSSAISRKGDALRWTAYSNECLRVIESQNEVASDILLVQQVKLRLISERVTDAPWSSAMMAVDSTNFAIFYLRSMETQLLAFKSTIPAELSQNKTLLMEVHDTSLRIHEIALCHKPDIFSADSNQRLKSLHACLNAVSSWVLIFLSIAPSQYVGLPTTTFAQFVHFFVSIYRLETFEDPLWDRRLVQETLDVLTFLETAERNLMLVKEAAGLDRDGSDDVDIFSVFAARLRVFKMWWVARNSNAAAGTLEGEGTVDFNVGFLDNEWFKDILEPWNG</sequence>
<name>S3D9A1_GLAL2</name>
<dbReference type="OMA" id="VRACTNC"/>
<dbReference type="GO" id="GO:0005634">
    <property type="term" value="C:nucleus"/>
    <property type="evidence" value="ECO:0007669"/>
    <property type="project" value="UniProtKB-SubCell"/>
</dbReference>
<dbReference type="SUPFAM" id="SSF57701">
    <property type="entry name" value="Zn2/Cys6 DNA-binding domain"/>
    <property type="match status" value="1"/>
</dbReference>
<dbReference type="InterPro" id="IPR051089">
    <property type="entry name" value="prtT"/>
</dbReference>
<dbReference type="CDD" id="cd12148">
    <property type="entry name" value="fungal_TF_MHR"/>
    <property type="match status" value="1"/>
</dbReference>
<accession>S3D9A1</accession>
<comment type="subcellular location">
    <subcellularLocation>
        <location evidence="1">Nucleus</location>
    </subcellularLocation>
</comment>
<reference evidence="6 7" key="1">
    <citation type="journal article" date="2013" name="BMC Genomics">
        <title>Genomics-driven discovery of the pneumocandin biosynthetic gene cluster in the fungus Glarea lozoyensis.</title>
        <authorList>
            <person name="Chen L."/>
            <person name="Yue Q."/>
            <person name="Zhang X."/>
            <person name="Xiang M."/>
            <person name="Wang C."/>
            <person name="Li S."/>
            <person name="Che Y."/>
            <person name="Ortiz-Lopez F.J."/>
            <person name="Bills G.F."/>
            <person name="Liu X."/>
            <person name="An Z."/>
        </authorList>
    </citation>
    <scope>NUCLEOTIDE SEQUENCE [LARGE SCALE GENOMIC DNA]</scope>
    <source>
        <strain evidence="7">ATCC 20868 / MF5171</strain>
    </source>
</reference>
<evidence type="ECO:0000256" key="3">
    <source>
        <dbReference type="ARBA" id="ARBA00023125"/>
    </source>
</evidence>
<keyword evidence="5" id="KW-0539">Nucleus</keyword>
<dbReference type="GO" id="GO:0000981">
    <property type="term" value="F:DNA-binding transcription factor activity, RNA polymerase II-specific"/>
    <property type="evidence" value="ECO:0007669"/>
    <property type="project" value="InterPro"/>
</dbReference>
<dbReference type="InterPro" id="IPR001138">
    <property type="entry name" value="Zn2Cys6_DnaBD"/>
</dbReference>
<keyword evidence="7" id="KW-1185">Reference proteome</keyword>
<dbReference type="HOGENOM" id="CLU_006524_7_0_1"/>
<dbReference type="GeneID" id="19469808"/>
<evidence type="ECO:0000256" key="5">
    <source>
        <dbReference type="ARBA" id="ARBA00023242"/>
    </source>
</evidence>
<dbReference type="EMBL" id="KE145355">
    <property type="protein sequence ID" value="EPE35067.1"/>
    <property type="molecule type" value="Genomic_DNA"/>
</dbReference>
<dbReference type="Proteomes" id="UP000016922">
    <property type="component" value="Unassembled WGS sequence"/>
</dbReference>
<evidence type="ECO:0000313" key="7">
    <source>
        <dbReference type="Proteomes" id="UP000016922"/>
    </source>
</evidence>
<protein>
    <submittedName>
        <fullName evidence="6">Zn2/Cys6 DNA-binding protein</fullName>
    </submittedName>
</protein>
<keyword evidence="2" id="KW-0805">Transcription regulation</keyword>
<evidence type="ECO:0000256" key="2">
    <source>
        <dbReference type="ARBA" id="ARBA00023015"/>
    </source>
</evidence>
<gene>
    <name evidence="6" type="ORF">GLAREA_10762</name>
</gene>
<dbReference type="PANTHER" id="PTHR31845">
    <property type="entry name" value="FINGER DOMAIN PROTEIN, PUTATIVE-RELATED"/>
    <property type="match status" value="1"/>
</dbReference>
<dbReference type="AlphaFoldDB" id="S3D9A1"/>
<proteinExistence type="predicted"/>
<dbReference type="KEGG" id="glz:GLAREA_10762"/>
<organism evidence="6 7">
    <name type="scientific">Glarea lozoyensis (strain ATCC 20868 / MF5171)</name>
    <dbReference type="NCBI Taxonomy" id="1116229"/>
    <lineage>
        <taxon>Eukaryota</taxon>
        <taxon>Fungi</taxon>
        <taxon>Dikarya</taxon>
        <taxon>Ascomycota</taxon>
        <taxon>Pezizomycotina</taxon>
        <taxon>Leotiomycetes</taxon>
        <taxon>Helotiales</taxon>
        <taxon>Helotiaceae</taxon>
        <taxon>Glarea</taxon>
    </lineage>
</organism>
<dbReference type="RefSeq" id="XP_008078054.1">
    <property type="nucleotide sequence ID" value="XM_008079863.1"/>
</dbReference>
<keyword evidence="3 6" id="KW-0238">DNA-binding</keyword>
<keyword evidence="4" id="KW-0804">Transcription</keyword>
<evidence type="ECO:0000256" key="4">
    <source>
        <dbReference type="ARBA" id="ARBA00023163"/>
    </source>
</evidence>
<dbReference type="CDD" id="cd00067">
    <property type="entry name" value="GAL4"/>
    <property type="match status" value="1"/>
</dbReference>
<dbReference type="GO" id="GO:0008270">
    <property type="term" value="F:zinc ion binding"/>
    <property type="evidence" value="ECO:0007669"/>
    <property type="project" value="InterPro"/>
</dbReference>
<dbReference type="InterPro" id="IPR036864">
    <property type="entry name" value="Zn2-C6_fun-type_DNA-bd_sf"/>
</dbReference>
<evidence type="ECO:0000256" key="1">
    <source>
        <dbReference type="ARBA" id="ARBA00004123"/>
    </source>
</evidence>
<dbReference type="OrthoDB" id="1600564at2759"/>